<evidence type="ECO:0000256" key="4">
    <source>
        <dbReference type="ARBA" id="ARBA00022824"/>
    </source>
</evidence>
<feature type="region of interest" description="Disordered" evidence="9">
    <location>
        <begin position="249"/>
        <end position="287"/>
    </location>
</feature>
<evidence type="ECO:0000256" key="7">
    <source>
        <dbReference type="ARBA" id="ARBA00023186"/>
    </source>
</evidence>
<dbReference type="SUPFAM" id="SSF49899">
    <property type="entry name" value="Concanavalin A-like lectins/glucanases"/>
    <property type="match status" value="1"/>
</dbReference>
<keyword evidence="8" id="KW-0732">Signal</keyword>
<feature type="transmembrane region" description="Helical" evidence="8">
    <location>
        <begin position="498"/>
        <end position="517"/>
    </location>
</feature>
<dbReference type="InterPro" id="IPR013320">
    <property type="entry name" value="ConA-like_dom_sf"/>
</dbReference>
<feature type="compositionally biased region" description="Basic residues" evidence="9">
    <location>
        <begin position="578"/>
        <end position="588"/>
    </location>
</feature>
<evidence type="ECO:0000256" key="1">
    <source>
        <dbReference type="ARBA" id="ARBA00004389"/>
    </source>
</evidence>
<feature type="chain" id="PRO_5044980502" description="Calnexin" evidence="8">
    <location>
        <begin position="20"/>
        <end position="588"/>
    </location>
</feature>
<feature type="region of interest" description="Disordered" evidence="9">
    <location>
        <begin position="522"/>
        <end position="588"/>
    </location>
</feature>
<dbReference type="PROSITE" id="PS00803">
    <property type="entry name" value="CALRETICULIN_1"/>
    <property type="match status" value="1"/>
</dbReference>
<keyword evidence="5 8" id="KW-1133">Transmembrane helix</keyword>
<dbReference type="Pfam" id="PF00262">
    <property type="entry name" value="Calreticulin"/>
    <property type="match status" value="1"/>
</dbReference>
<dbReference type="PROSITE" id="PS00804">
    <property type="entry name" value="CALRETICULIN_2"/>
    <property type="match status" value="1"/>
</dbReference>
<feature type="compositionally biased region" description="Acidic residues" evidence="9">
    <location>
        <begin position="524"/>
        <end position="560"/>
    </location>
</feature>
<comment type="caution">
    <text evidence="10">The sequence shown here is derived from an EMBL/GenBank/DDBJ whole genome shotgun (WGS) entry which is preliminary data.</text>
</comment>
<evidence type="ECO:0000256" key="2">
    <source>
        <dbReference type="ARBA" id="ARBA00010983"/>
    </source>
</evidence>
<gene>
    <name evidence="10" type="ORF">BASA50_006291</name>
</gene>
<evidence type="ECO:0000256" key="3">
    <source>
        <dbReference type="ARBA" id="ARBA00022692"/>
    </source>
</evidence>
<dbReference type="Gene3D" id="2.10.250.10">
    <property type="entry name" value="Calreticulin/calnexin, P domain"/>
    <property type="match status" value="1"/>
</dbReference>
<dbReference type="InterPro" id="IPR009033">
    <property type="entry name" value="Calreticulin/calnexin_P_dom_sf"/>
</dbReference>
<reference evidence="10 11" key="1">
    <citation type="submission" date="2021-02" db="EMBL/GenBank/DDBJ databases">
        <title>Variation within the Batrachochytrium salamandrivorans European outbreak.</title>
        <authorList>
            <person name="Kelly M."/>
            <person name="Pasmans F."/>
            <person name="Shea T.P."/>
            <person name="Munoz J.F."/>
            <person name="Carranza S."/>
            <person name="Cuomo C.A."/>
            <person name="Martel A."/>
        </authorList>
    </citation>
    <scope>NUCLEOTIDE SEQUENCE [LARGE SCALE GENOMIC DNA]</scope>
    <source>
        <strain evidence="10 11">AMFP18/2</strain>
    </source>
</reference>
<dbReference type="InterPro" id="IPR001580">
    <property type="entry name" value="Calret/calnex"/>
</dbReference>
<dbReference type="PANTHER" id="PTHR11073:SF1">
    <property type="entry name" value="CALNEXIN 14D-RELATED"/>
    <property type="match status" value="1"/>
</dbReference>
<dbReference type="SUPFAM" id="SSF63887">
    <property type="entry name" value="P-domain of calnexin/calreticulin"/>
    <property type="match status" value="1"/>
</dbReference>
<feature type="compositionally biased region" description="Basic and acidic residues" evidence="9">
    <location>
        <begin position="260"/>
        <end position="273"/>
    </location>
</feature>
<evidence type="ECO:0000256" key="6">
    <source>
        <dbReference type="ARBA" id="ARBA00023136"/>
    </source>
</evidence>
<evidence type="ECO:0000256" key="5">
    <source>
        <dbReference type="ARBA" id="ARBA00022989"/>
    </source>
</evidence>
<evidence type="ECO:0000256" key="9">
    <source>
        <dbReference type="SAM" id="MobiDB-lite"/>
    </source>
</evidence>
<keyword evidence="6 8" id="KW-0472">Membrane</keyword>
<keyword evidence="11" id="KW-1185">Reference proteome</keyword>
<organism evidence="10 11">
    <name type="scientific">Batrachochytrium salamandrivorans</name>
    <dbReference type="NCBI Taxonomy" id="1357716"/>
    <lineage>
        <taxon>Eukaryota</taxon>
        <taxon>Fungi</taxon>
        <taxon>Fungi incertae sedis</taxon>
        <taxon>Chytridiomycota</taxon>
        <taxon>Chytridiomycota incertae sedis</taxon>
        <taxon>Chytridiomycetes</taxon>
        <taxon>Rhizophydiales</taxon>
        <taxon>Rhizophydiales incertae sedis</taxon>
        <taxon>Batrachochytrium</taxon>
    </lineage>
</organism>
<dbReference type="InterPro" id="IPR018124">
    <property type="entry name" value="Calret/calnex_CS"/>
</dbReference>
<evidence type="ECO:0008006" key="12">
    <source>
        <dbReference type="Google" id="ProtNLM"/>
    </source>
</evidence>
<comment type="similarity">
    <text evidence="2 8">Belongs to the calreticulin family.</text>
</comment>
<protein>
    <recommendedName>
        <fullName evidence="12">Calnexin</fullName>
    </recommendedName>
</protein>
<feature type="signal peptide" evidence="8">
    <location>
        <begin position="1"/>
        <end position="19"/>
    </location>
</feature>
<name>A0ABQ8FDA0_9FUNG</name>
<keyword evidence="7 8" id="KW-0143">Chaperone</keyword>
<evidence type="ECO:0000313" key="11">
    <source>
        <dbReference type="Proteomes" id="UP001648503"/>
    </source>
</evidence>
<keyword evidence="4 8" id="KW-0256">Endoplasmic reticulum</keyword>
<evidence type="ECO:0000256" key="8">
    <source>
        <dbReference type="RuleBase" id="RU362126"/>
    </source>
</evidence>
<keyword evidence="3 8" id="KW-0812">Transmembrane</keyword>
<accession>A0ABQ8FDA0</accession>
<dbReference type="Gene3D" id="2.60.120.200">
    <property type="match status" value="1"/>
</dbReference>
<dbReference type="EMBL" id="JAFCIX010000328">
    <property type="protein sequence ID" value="KAH6594817.1"/>
    <property type="molecule type" value="Genomic_DNA"/>
</dbReference>
<evidence type="ECO:0000313" key="10">
    <source>
        <dbReference type="EMBL" id="KAH6594817.1"/>
    </source>
</evidence>
<dbReference type="PANTHER" id="PTHR11073">
    <property type="entry name" value="CALRETICULIN AND CALNEXIN"/>
    <property type="match status" value="1"/>
</dbReference>
<comment type="subcellular location">
    <subcellularLocation>
        <location evidence="1">Endoplasmic reticulum membrane</location>
        <topology evidence="1">Single-pass membrane protein</topology>
    </subcellularLocation>
</comment>
<dbReference type="Proteomes" id="UP001648503">
    <property type="component" value="Unassembled WGS sequence"/>
</dbReference>
<proteinExistence type="inferred from homology"/>
<dbReference type="PRINTS" id="PR00626">
    <property type="entry name" value="CALRETICULIN"/>
</dbReference>
<sequence length="588" mass="64979">MRLFTAVALATAVSTATLAVASSAEESTHSDPSLDQNSVVELAFKPTTVIAPFLEQFGANWETRWIPSNAKKIVDGVEDEDLLRYRGAWAVESSNPKVIVGDEGLVVKTPAAHHAISAKFPKPVDPTGKSLVVQYEVKLQNGLECGGAYIKLLTHDPSYEADSFEDKTPYTIMFGPDKCGATNKVHFIFRHANPVTGALEEKHLVSPPAAVINTKTNIYTLIVRPDQTFEVLVNYESLSKGSLLENFEPAVNPPAEIDDPNDKKPLEWDDNAKISDPASSKPEDWDEDAPMEIVDATAKQPADWYVDEPSMVPDPALKRPQDWDEDEDGEWTAPLVSNPKCEKASGCGKWTPPMIKNPEYKGKWSAPLIDNPKYQGVWAARRIPNPNFFSDMTPSNFGKIGAIGIELWTMTNGIQFDNIFVGHNANDAKKFADETWALKAKIENVAEKDTEKEADKPSGLGALDKVQQLFDTLKLQSLEFVTRVQESPVDAFKEMPHIPLLFAVVGLLPILLLSVFASSKAQTEDAEEEEEEDNHGEDVEEEDNQDEDAEEEEEEEEEVEPSAKATGKFEAKADQTPSKRKTATPKKE</sequence>